<feature type="domain" description="Pesticidal crystal protein Cry" evidence="10">
    <location>
        <begin position="754"/>
        <end position="879"/>
    </location>
</feature>
<feature type="domain" description="Pesticidal crystal protein" evidence="8">
    <location>
        <begin position="533"/>
        <end position="674"/>
    </location>
</feature>
<sequence>MNLNGNKNEFEILDTGNMAYQPRYPLTQSPASELQGMNYKEWINRCEDQELGELFVDSNAVRNAVVIGAKITATIVGIAFPPLKIPAQILSTLIPVLWPKEAGPPGTAEAQFTWEQMMSAVEEMIDQKVEIAVKDRAIETLQILQSRIRDYQQALCNLQTDPDNERFKEDVRREFNDAEDQAKAAVIQFGNPNYAIPLLPDYAQAANIHLLLLRDVVQYGEIWGFSFVEVQQYYFNNQIGNPGMKQLLATYTDHCVRWYNNGLTNRYETGGWNTFNDFRRNMTLMVMDVVSFWPTYDPMLYKIPTKSQLTRIVYTPLIGRADDFPGIPAPTIGEKESTLTQPPRLFAWLRELSIGETTFPYYFSTGFCGRKQIFQNTMDNNLWEEPYKGSPGVKDTQTLIIPAPEVNDDVWRIVTYLKKMAGSIQYDEIMGWDFSFTKSLDQRLYRYHLRSVSSGMPCGGSFPGPCDPCNSVDPCSFELPNPTIPCDDKALYSHRFAYMGAGFVSNLAAMTYFSYGWTHVSADANNLIDAERITQIPAVKGSEMEGTAKVIQGPGSTGGDLVQLDYRGKIQISMTAPVRKGYQLRIRYATASTAEIHVSRVSIREDDSSNEDYYHFEFLPQTYLAGSLNFNSFGYTTMSIPLPPGAGEQWDMSFQWFGTDSPIIIDKIEFIPIEGSVEEFEANQAVEKARKAVNALFTNDAKNALQLNVTDYAVDQAANLVECVSEEFHAQEKMILLDQVKFAKRLSQERNLLNYGDFESSDWSGENGWRTSPHVHVTSDNPIFKGRYLHMPGAMSPQFSNNIYLTYAYQKVDESKLKSYTRYLVRGFVGNSKDLELLVERYGKEVHVEMDVPNDIRYSLPMNDCGGFDRCKPVSYQERLPHTCTCKDTAVAHTDCECKDKVNRTSADVYTNMMTDHAVDTNGFHSHQSCGCKNNDTSRNGKHPHKSCGCQDPHVFTYHIDTGCVDQEENLGLFFALKIASENGIANIDNLEIIEAQPLTGEALARVKKREHKWKQEMIQKRLQTEKAVQAARGAIQNLFTNAQQTQLKHETLFPEILNAGKLVQDIPYVHHPFLSGALLTVPGMNFDVFQQLSFLSETARGLYEQRNLVSNGTFGAGIANWNATDGVTVQPEGPTSVLVLSNWSDKAFQNLRLDPDRGYVLRVTARKEGRGKGTVTISDCTAYPETLLFTSCDKNTIDTFVTKTLEIFPDTDRIRIDIGETEGMFKIESVELICIEHMEDHIYDMARVGPAKAEEHPILKDANGSPVVYGQEYYMEPYEFPGYKLGESINVGGINEIALAPSMYMKPMELTFEKNVTTPEDMVFIQHKATGPGSGLHGIHYVSVFDSSTSYLQLMYPSTDANQSMWKPILPSVDMDSKFIDGNYFAFKNENLNVFLAYQNLNERHSYAHVGTMNSKTMWRLIPIQ</sequence>
<evidence type="ECO:0000256" key="3">
    <source>
        <dbReference type="ARBA" id="ARBA00022969"/>
    </source>
</evidence>
<dbReference type="Gene3D" id="2.60.120.260">
    <property type="entry name" value="Galactose-binding domain-like"/>
    <property type="match status" value="1"/>
</dbReference>
<evidence type="ECO:0000259" key="9">
    <source>
        <dbReference type="Pfam" id="PF03945"/>
    </source>
</evidence>
<dbReference type="Gene3D" id="2.100.10.10">
    <property type="entry name" value="Pesticidal crystal protein, central domain"/>
    <property type="match status" value="1"/>
</dbReference>
<evidence type="ECO:0000259" key="11">
    <source>
        <dbReference type="Pfam" id="PF21463"/>
    </source>
</evidence>
<evidence type="ECO:0000256" key="5">
    <source>
        <dbReference type="ARBA" id="ARBA00029653"/>
    </source>
</evidence>
<dbReference type="InterPro" id="IPR036716">
    <property type="entry name" value="Pest_crys_N_sf"/>
</dbReference>
<dbReference type="GO" id="GO:0005102">
    <property type="term" value="F:signaling receptor binding"/>
    <property type="evidence" value="ECO:0007669"/>
    <property type="project" value="InterPro"/>
</dbReference>
<organism evidence="12">
    <name type="scientific">Bacillus thuringiensis</name>
    <dbReference type="NCBI Taxonomy" id="1428"/>
    <lineage>
        <taxon>Bacteria</taxon>
        <taxon>Bacillati</taxon>
        <taxon>Bacillota</taxon>
        <taxon>Bacilli</taxon>
        <taxon>Bacillales</taxon>
        <taxon>Bacillaceae</taxon>
        <taxon>Bacillus</taxon>
        <taxon>Bacillus cereus group</taxon>
    </lineage>
</organism>
<dbReference type="PANTHER" id="PTHR37003">
    <property type="entry name" value="ENDOTOXIN_N DOMAIN-CONTAINING PROTEIN-RELATED"/>
    <property type="match status" value="1"/>
</dbReference>
<evidence type="ECO:0000256" key="6">
    <source>
        <dbReference type="SAM" id="Coils"/>
    </source>
</evidence>
<feature type="domain" description="Pesticidal crystal protein" evidence="7">
    <location>
        <begin position="305"/>
        <end position="523"/>
    </location>
</feature>
<dbReference type="SUPFAM" id="SSF56849">
    <property type="entry name" value="delta-Endotoxin (insectocide), N-terminal domain"/>
    <property type="match status" value="1"/>
</dbReference>
<feature type="domain" description="Pesticidal crystal protein" evidence="9">
    <location>
        <begin position="115"/>
        <end position="297"/>
    </location>
</feature>
<dbReference type="InterPro" id="IPR038979">
    <property type="entry name" value="Pest_crys"/>
</dbReference>
<dbReference type="GO" id="GO:0030435">
    <property type="term" value="P:sporulation resulting in formation of a cellular spore"/>
    <property type="evidence" value="ECO:0007669"/>
    <property type="project" value="UniProtKB-KW"/>
</dbReference>
<keyword evidence="4" id="KW-0843">Virulence</keyword>
<dbReference type="InterPro" id="IPR008979">
    <property type="entry name" value="Galactose-bd-like_sf"/>
</dbReference>
<dbReference type="PANTHER" id="PTHR37003:SF2">
    <property type="entry name" value="PESTICIDAL CRYSTAL PROTEIN N-TERMINAL DOMAIN-CONTAINING PROTEIN"/>
    <property type="match status" value="1"/>
</dbReference>
<evidence type="ECO:0000256" key="1">
    <source>
        <dbReference type="ARBA" id="ARBA00007819"/>
    </source>
</evidence>
<dbReference type="InterPro" id="IPR048645">
    <property type="entry name" value="Cry1Ac-like_dom-VII"/>
</dbReference>
<dbReference type="Pfam" id="PF17997">
    <property type="entry name" value="Cry1Ac_D5"/>
    <property type="match status" value="2"/>
</dbReference>
<keyword evidence="2" id="KW-0800">Toxin</keyword>
<dbReference type="SUPFAM" id="SSF49785">
    <property type="entry name" value="Galactose-binding domain-like"/>
    <property type="match status" value="1"/>
</dbReference>
<dbReference type="Pfam" id="PF03945">
    <property type="entry name" value="Endotoxin_N"/>
    <property type="match status" value="1"/>
</dbReference>
<dbReference type="Gene3D" id="1.20.190.10">
    <property type="entry name" value="Pesticidal crystal protein, N-terminal domain"/>
    <property type="match status" value="1"/>
</dbReference>
<dbReference type="CDD" id="cd04085">
    <property type="entry name" value="delta_endotoxin_C"/>
    <property type="match status" value="1"/>
</dbReference>
<dbReference type="EMBL" id="KC156707">
    <property type="protein sequence ID" value="AGU13872.1"/>
    <property type="molecule type" value="Genomic_DNA"/>
</dbReference>
<comment type="similarity">
    <text evidence="1">Belongs to the delta endotoxin family.</text>
</comment>
<dbReference type="InterPro" id="IPR001178">
    <property type="entry name" value="Pest_cryst_dom_II"/>
</dbReference>
<dbReference type="Pfam" id="PF00555">
    <property type="entry name" value="Endotoxin_M"/>
    <property type="match status" value="1"/>
</dbReference>
<dbReference type="GO" id="GO:0001907">
    <property type="term" value="P:symbiont-mediated killing of host cell"/>
    <property type="evidence" value="ECO:0007669"/>
    <property type="project" value="InterPro"/>
</dbReference>
<evidence type="ECO:0000259" key="8">
    <source>
        <dbReference type="Pfam" id="PF03944"/>
    </source>
</evidence>
<reference evidence="12" key="1">
    <citation type="submission" date="2012-11" db="EMBL/GenBank/DDBJ databases">
        <title>Pesticidal proteins from microbes.</title>
        <authorList>
            <person name="Sampson K.S."/>
        </authorList>
    </citation>
    <scope>NUCLEOTIDE SEQUENCE</scope>
    <source>
        <strain evidence="12">ARP229</strain>
    </source>
</reference>
<dbReference type="InterPro" id="IPR041587">
    <property type="entry name" value="Cry_V"/>
</dbReference>
<evidence type="ECO:0000313" key="12">
    <source>
        <dbReference type="EMBL" id="AGU13872.1"/>
    </source>
</evidence>
<feature type="coiled-coil region" evidence="6">
    <location>
        <begin position="134"/>
        <end position="188"/>
    </location>
</feature>
<dbReference type="GO" id="GO:0090729">
    <property type="term" value="F:toxin activity"/>
    <property type="evidence" value="ECO:0007669"/>
    <property type="project" value="UniProtKB-KW"/>
</dbReference>
<keyword evidence="3" id="KW-0749">Sporulation</keyword>
<evidence type="ECO:0000259" key="10">
    <source>
        <dbReference type="Pfam" id="PF17997"/>
    </source>
</evidence>
<dbReference type="InterPro" id="IPR036399">
    <property type="entry name" value="Pest_cryst_cen_dom_sf"/>
</dbReference>
<protein>
    <recommendedName>
        <fullName evidence="5">Crystaline entomocidal protoxin</fullName>
    </recommendedName>
</protein>
<dbReference type="InterPro" id="IPR005639">
    <property type="entry name" value="Pest_crys_dom_I"/>
</dbReference>
<keyword evidence="6" id="KW-0175">Coiled coil</keyword>
<name>U5KRX8_BACTU</name>
<feature type="domain" description="Cry1Ac-like" evidence="11">
    <location>
        <begin position="1115"/>
        <end position="1192"/>
    </location>
</feature>
<feature type="domain" description="Pesticidal crystal protein Cry" evidence="10">
    <location>
        <begin position="908"/>
        <end position="995"/>
    </location>
</feature>
<evidence type="ECO:0000256" key="4">
    <source>
        <dbReference type="ARBA" id="ARBA00023026"/>
    </source>
</evidence>
<dbReference type="Pfam" id="PF03944">
    <property type="entry name" value="Endotoxin_C"/>
    <property type="match status" value="1"/>
</dbReference>
<proteinExistence type="inferred from homology"/>
<dbReference type="InterPro" id="IPR005638">
    <property type="entry name" value="Pest_crys_dom-III"/>
</dbReference>
<evidence type="ECO:0000256" key="2">
    <source>
        <dbReference type="ARBA" id="ARBA00022656"/>
    </source>
</evidence>
<dbReference type="SUPFAM" id="SSF51096">
    <property type="entry name" value="delta-Endotoxin (insectocide), middle domain"/>
    <property type="match status" value="1"/>
</dbReference>
<evidence type="ECO:0000259" key="7">
    <source>
        <dbReference type="Pfam" id="PF00555"/>
    </source>
</evidence>
<dbReference type="Pfam" id="PF21463">
    <property type="entry name" value="Cry1Ac_dom-VII"/>
    <property type="match status" value="1"/>
</dbReference>
<accession>U5KRX8</accession>